<dbReference type="Gene3D" id="3.40.47.10">
    <property type="match status" value="1"/>
</dbReference>
<protein>
    <submittedName>
        <fullName evidence="2">Beta-ketoacyl synthase</fullName>
    </submittedName>
</protein>
<evidence type="ECO:0000313" key="5">
    <source>
        <dbReference type="Proteomes" id="UP000628442"/>
    </source>
</evidence>
<reference evidence="2" key="1">
    <citation type="journal article" date="2014" name="Int. J. Syst. Evol. Microbiol.">
        <title>Complete genome sequence of Corynebacterium casei LMG S-19264T (=DSM 44701T), isolated from a smear-ripened cheese.</title>
        <authorList>
            <consortium name="US DOE Joint Genome Institute (JGI-PGF)"/>
            <person name="Walter F."/>
            <person name="Albersmeier A."/>
            <person name="Kalinowski J."/>
            <person name="Ruckert C."/>
        </authorList>
    </citation>
    <scope>NUCLEOTIDE SEQUENCE</scope>
    <source>
        <strain evidence="2">KCTC 12343</strain>
    </source>
</reference>
<dbReference type="GO" id="GO:0016746">
    <property type="term" value="F:acyltransferase activity"/>
    <property type="evidence" value="ECO:0007669"/>
    <property type="project" value="InterPro"/>
</dbReference>
<dbReference type="EMBL" id="CP036401">
    <property type="protein sequence ID" value="QBI01288.1"/>
    <property type="molecule type" value="Genomic_DNA"/>
</dbReference>
<dbReference type="InterPro" id="IPR014030">
    <property type="entry name" value="Ketoacyl_synth_N"/>
</dbReference>
<evidence type="ECO:0000313" key="2">
    <source>
        <dbReference type="EMBL" id="GGY36868.1"/>
    </source>
</evidence>
<evidence type="ECO:0000313" key="4">
    <source>
        <dbReference type="Proteomes" id="UP000292307"/>
    </source>
</evidence>
<name>A0A411WXB7_9BURK</name>
<dbReference type="RefSeq" id="WP_131145410.1">
    <property type="nucleotide sequence ID" value="NZ_BMWV01000003.1"/>
</dbReference>
<dbReference type="Pfam" id="PF00109">
    <property type="entry name" value="ketoacyl-synt"/>
    <property type="match status" value="1"/>
</dbReference>
<dbReference type="EMBL" id="BMWV01000003">
    <property type="protein sequence ID" value="GGY36868.1"/>
    <property type="molecule type" value="Genomic_DNA"/>
</dbReference>
<dbReference type="AlphaFoldDB" id="A0A411WXB7"/>
<evidence type="ECO:0000313" key="3">
    <source>
        <dbReference type="EMBL" id="QBI01288.1"/>
    </source>
</evidence>
<sequence length="354" mass="35880">MNGEPIHIAAPGAATAVGRDAWASAAAVRAGISGFVEHPWMIDRAGEPMRAALAPWLDPGLSGAARLAALLLPAVAQALSPVTDLPEGAEPVRTGLVLGLPAPRPGLDADVRVALVAAVRAAFGDRLAGIEVFPAGHAAGLLALGAAARLLHQGALDACVVAGVDSYLEAETLEWLEHCGQLHGAGKLNNAWGFVPGEGAGAVLAMRRPVAARLGCGSLGRILSLGAGMEACRIKTRTVCTGAGLTQAFRQALAPLSGGDGAISDVYCDMNGEPYRADEYAFTAVRTKEAFVSVSDFIAPADCWGDVGAAGAPLHLALAAIAGAKGYARGKLAFTWASAEGGERAAALMATGWQ</sequence>
<dbReference type="SUPFAM" id="SSF53901">
    <property type="entry name" value="Thiolase-like"/>
    <property type="match status" value="2"/>
</dbReference>
<gene>
    <name evidence="3" type="ORF">EYF70_10875</name>
    <name evidence="2" type="ORF">GCM10007387_19010</name>
</gene>
<organism evidence="2 5">
    <name type="scientific">Pseudoduganella albidiflava</name>
    <dbReference type="NCBI Taxonomy" id="321983"/>
    <lineage>
        <taxon>Bacteria</taxon>
        <taxon>Pseudomonadati</taxon>
        <taxon>Pseudomonadota</taxon>
        <taxon>Betaproteobacteria</taxon>
        <taxon>Burkholderiales</taxon>
        <taxon>Oxalobacteraceae</taxon>
        <taxon>Telluria group</taxon>
        <taxon>Pseudoduganella</taxon>
    </lineage>
</organism>
<dbReference type="OrthoDB" id="3078238at2"/>
<evidence type="ECO:0000259" key="1">
    <source>
        <dbReference type="Pfam" id="PF00109"/>
    </source>
</evidence>
<keyword evidence="4" id="KW-1185">Reference proteome</keyword>
<accession>A0A411WXB7</accession>
<dbReference type="InterPro" id="IPR016039">
    <property type="entry name" value="Thiolase-like"/>
</dbReference>
<dbReference type="Proteomes" id="UP000292307">
    <property type="component" value="Chromosome"/>
</dbReference>
<feature type="domain" description="Beta-ketoacyl synthase-like N-terminal" evidence="1">
    <location>
        <begin position="137"/>
        <end position="207"/>
    </location>
</feature>
<reference evidence="3 4" key="2">
    <citation type="submission" date="2019-02" db="EMBL/GenBank/DDBJ databases">
        <title>Draft Genome Sequences of Six Type Strains of the Genus Massilia.</title>
        <authorList>
            <person name="Miess H."/>
            <person name="Frediansyhah A."/>
            <person name="Gross H."/>
        </authorList>
    </citation>
    <scope>NUCLEOTIDE SEQUENCE [LARGE SCALE GENOMIC DNA]</scope>
    <source>
        <strain evidence="3 4">DSM 17472</strain>
    </source>
</reference>
<reference evidence="2" key="3">
    <citation type="submission" date="2022-12" db="EMBL/GenBank/DDBJ databases">
        <authorList>
            <person name="Sun Q."/>
            <person name="Kim S."/>
        </authorList>
    </citation>
    <scope>NUCLEOTIDE SEQUENCE</scope>
    <source>
        <strain evidence="2">KCTC 12343</strain>
    </source>
</reference>
<proteinExistence type="predicted"/>
<dbReference type="Proteomes" id="UP000628442">
    <property type="component" value="Unassembled WGS sequence"/>
</dbReference>